<dbReference type="GeneID" id="95984106"/>
<dbReference type="Proteomes" id="UP001565368">
    <property type="component" value="Unassembled WGS sequence"/>
</dbReference>
<gene>
    <name evidence="2" type="ORF">Q8F55_003063</name>
</gene>
<evidence type="ECO:0000256" key="1">
    <source>
        <dbReference type="SAM" id="MobiDB-lite"/>
    </source>
</evidence>
<reference evidence="2 3" key="1">
    <citation type="submission" date="2023-08" db="EMBL/GenBank/DDBJ databases">
        <title>Annotated Genome Sequence of Vanrija albida AlHP1.</title>
        <authorList>
            <person name="Herzog R."/>
        </authorList>
    </citation>
    <scope>NUCLEOTIDE SEQUENCE [LARGE SCALE GENOMIC DNA]</scope>
    <source>
        <strain evidence="2 3">AlHP1</strain>
    </source>
</reference>
<evidence type="ECO:0000313" key="3">
    <source>
        <dbReference type="Proteomes" id="UP001565368"/>
    </source>
</evidence>
<feature type="compositionally biased region" description="Basic and acidic residues" evidence="1">
    <location>
        <begin position="292"/>
        <end position="321"/>
    </location>
</feature>
<keyword evidence="3" id="KW-1185">Reference proteome</keyword>
<feature type="region of interest" description="Disordered" evidence="1">
    <location>
        <begin position="164"/>
        <end position="199"/>
    </location>
</feature>
<evidence type="ECO:0008006" key="4">
    <source>
        <dbReference type="Google" id="ProtNLM"/>
    </source>
</evidence>
<accession>A0ABR3QCH3</accession>
<dbReference type="RefSeq" id="XP_069212010.1">
    <property type="nucleotide sequence ID" value="XM_069351624.1"/>
</dbReference>
<name>A0ABR3QCH3_9TREE</name>
<feature type="compositionally biased region" description="Low complexity" evidence="1">
    <location>
        <begin position="268"/>
        <end position="287"/>
    </location>
</feature>
<proteinExistence type="predicted"/>
<sequence length="321" mass="32651">MSALITIKNATALHLPAPGATPVPLAHGDLHLNLLPAAPPERPTDALIITVGANSFPLAPNSPVQRTRSKNEHPSFIFTPAPPAGGQSIGQVRIDMADSKSPEAWDATEEACKALQAELKAHNQWEDKVLFVDDEYETGGPITGPKAGWGETIASSIWGFGSAISSRITGGPEPTLPTTAPGPSAGSPSSPVGSQFGQGNFRSFAADSWNQATIAAQGFGHAAVAVGGAIGQQAKHAVEGLQAPPVPPKADGTEGPAGAAPPAPPKDATPATTSTSASPPASSFSVGGDDDVSTKSIKDESVKDDESVKEAVKETVTKDSK</sequence>
<evidence type="ECO:0000313" key="2">
    <source>
        <dbReference type="EMBL" id="KAL1412066.1"/>
    </source>
</evidence>
<feature type="region of interest" description="Disordered" evidence="1">
    <location>
        <begin position="242"/>
        <end position="321"/>
    </location>
</feature>
<feature type="compositionally biased region" description="Low complexity" evidence="1">
    <location>
        <begin position="177"/>
        <end position="194"/>
    </location>
</feature>
<protein>
    <recommendedName>
        <fullName evidence="4">Senescence domain-containing protein</fullName>
    </recommendedName>
</protein>
<comment type="caution">
    <text evidence="2">The sequence shown here is derived from an EMBL/GenBank/DDBJ whole genome shotgun (WGS) entry which is preliminary data.</text>
</comment>
<organism evidence="2 3">
    <name type="scientific">Vanrija albida</name>
    <dbReference type="NCBI Taxonomy" id="181172"/>
    <lineage>
        <taxon>Eukaryota</taxon>
        <taxon>Fungi</taxon>
        <taxon>Dikarya</taxon>
        <taxon>Basidiomycota</taxon>
        <taxon>Agaricomycotina</taxon>
        <taxon>Tremellomycetes</taxon>
        <taxon>Trichosporonales</taxon>
        <taxon>Trichosporonaceae</taxon>
        <taxon>Vanrija</taxon>
    </lineage>
</organism>
<dbReference type="EMBL" id="JBBXJM010000002">
    <property type="protein sequence ID" value="KAL1412066.1"/>
    <property type="molecule type" value="Genomic_DNA"/>
</dbReference>